<keyword evidence="2 5" id="KW-0812">Transmembrane</keyword>
<evidence type="ECO:0000256" key="2">
    <source>
        <dbReference type="ARBA" id="ARBA00022692"/>
    </source>
</evidence>
<feature type="domain" description="Anoctamin transmembrane" evidence="6">
    <location>
        <begin position="176"/>
        <end position="637"/>
    </location>
</feature>
<accession>A0A5J5EPU6</accession>
<feature type="transmembrane region" description="Helical" evidence="5">
    <location>
        <begin position="434"/>
        <end position="455"/>
    </location>
</feature>
<sequence length="700" mass="79189">MDLQPSSKNSAFASSMGVDYIVNFNFSSANDKAEAATQFENLIAALDNVGMRTTVRPGTEGKLLVFVRFRSTQKLIGEVYRSRVKDWLHGIRPAAPDQETQRSLDKEPLTGAERLRVVHSILTHPESEGGAGITPGKGQWTLVEGIFPLHDHEFNKEWMKRWSTTWAVSNEELGNIRDMFGEKVAFYFAFLESYFSFLVIAACFGVASYFLLPQYSLIFAVVNCLWSVVFVEQWKRQEVDLAVRWNVRSVSQFQSKRAQFQPETETKDPVTGEIVKVFPAWKRLTRQSLQIPFALGAGVILSALFAVNFGIEVMISEVYNGPFKSVLMFTPTVIGTVTVPILINILSNIATKLTEFENYEHDSAYEAAMVQKVFVFNFICSYVPLFLTAFVYVPFAHVIVPYIDVLGFLVQPEGEKMGTQAMFQIDPDRLRKQVIYFTVTAQAVNLAMETIVPYFKRKAFKKAKEIQDKRSGKEIVYVNDSPDERDFLDRVRNEAELDVYDVNDDLREMCMQQFGYLCLFSPVWPLTAVSFLVNNWIELRSDAAKICVEMRRPIPHRADSIGPWLDNIGFLTWLGSVTSAALVYMFSTTATGSPNVLTLTGLLGSIVFSEHIYFVAQVMVRTTLSKLDSPGLIKERQERFIIRRRYLQESMGVDEETEAHNLGGAGTFDGGNEEFWGIQKSPKEAVDAGKEIINISKKEQ</sequence>
<feature type="transmembrane region" description="Helical" evidence="5">
    <location>
        <begin position="213"/>
        <end position="231"/>
    </location>
</feature>
<dbReference type="GO" id="GO:0005254">
    <property type="term" value="F:chloride channel activity"/>
    <property type="evidence" value="ECO:0007669"/>
    <property type="project" value="TreeGrafter"/>
</dbReference>
<feature type="transmembrane region" description="Helical" evidence="5">
    <location>
        <begin position="184"/>
        <end position="207"/>
    </location>
</feature>
<dbReference type="PANTHER" id="PTHR12308:SF73">
    <property type="entry name" value="ANOCTAMIN"/>
    <property type="match status" value="1"/>
</dbReference>
<feature type="domain" description="Anoctamin alpha-beta plait" evidence="7">
    <location>
        <begin position="17"/>
        <end position="143"/>
    </location>
</feature>
<feature type="transmembrane region" description="Helical" evidence="5">
    <location>
        <begin position="373"/>
        <end position="395"/>
    </location>
</feature>
<dbReference type="EMBL" id="VXIS01000174">
    <property type="protein sequence ID" value="KAA8899030.1"/>
    <property type="molecule type" value="Genomic_DNA"/>
</dbReference>
<evidence type="ECO:0000313" key="8">
    <source>
        <dbReference type="EMBL" id="KAA8899030.1"/>
    </source>
</evidence>
<dbReference type="GO" id="GO:0016020">
    <property type="term" value="C:membrane"/>
    <property type="evidence" value="ECO:0007669"/>
    <property type="project" value="UniProtKB-SubCell"/>
</dbReference>
<protein>
    <submittedName>
        <fullName evidence="8">Calcium-activated chloride channel-domain-containing protein</fullName>
    </submittedName>
</protein>
<dbReference type="Pfam" id="PF20877">
    <property type="entry name" value="Anoctamin_N"/>
    <property type="match status" value="1"/>
</dbReference>
<evidence type="ECO:0000256" key="1">
    <source>
        <dbReference type="ARBA" id="ARBA00004141"/>
    </source>
</evidence>
<keyword evidence="3 5" id="KW-1133">Transmembrane helix</keyword>
<evidence type="ECO:0000259" key="7">
    <source>
        <dbReference type="Pfam" id="PF20877"/>
    </source>
</evidence>
<dbReference type="PANTHER" id="PTHR12308">
    <property type="entry name" value="ANOCTAMIN"/>
    <property type="match status" value="1"/>
</dbReference>
<dbReference type="InterPro" id="IPR049452">
    <property type="entry name" value="Anoctamin_TM"/>
</dbReference>
<organism evidence="8 9">
    <name type="scientific">Sphaerosporella brunnea</name>
    <dbReference type="NCBI Taxonomy" id="1250544"/>
    <lineage>
        <taxon>Eukaryota</taxon>
        <taxon>Fungi</taxon>
        <taxon>Dikarya</taxon>
        <taxon>Ascomycota</taxon>
        <taxon>Pezizomycotina</taxon>
        <taxon>Pezizomycetes</taxon>
        <taxon>Pezizales</taxon>
        <taxon>Pyronemataceae</taxon>
        <taxon>Sphaerosporella</taxon>
    </lineage>
</organism>
<dbReference type="Proteomes" id="UP000326924">
    <property type="component" value="Unassembled WGS sequence"/>
</dbReference>
<feature type="transmembrane region" description="Helical" evidence="5">
    <location>
        <begin position="323"/>
        <end position="346"/>
    </location>
</feature>
<evidence type="ECO:0000259" key="6">
    <source>
        <dbReference type="Pfam" id="PF04547"/>
    </source>
</evidence>
<comment type="caution">
    <text evidence="8">The sequence shown here is derived from an EMBL/GenBank/DDBJ whole genome shotgun (WGS) entry which is preliminary data.</text>
</comment>
<dbReference type="GO" id="GO:0032541">
    <property type="term" value="C:cortical endoplasmic reticulum"/>
    <property type="evidence" value="ECO:0007669"/>
    <property type="project" value="TreeGrafter"/>
</dbReference>
<proteinExistence type="predicted"/>
<evidence type="ECO:0000256" key="3">
    <source>
        <dbReference type="ARBA" id="ARBA00022989"/>
    </source>
</evidence>
<dbReference type="OrthoDB" id="296386at2759"/>
<dbReference type="Pfam" id="PF04547">
    <property type="entry name" value="Anoctamin"/>
    <property type="match status" value="1"/>
</dbReference>
<evidence type="ECO:0000256" key="5">
    <source>
        <dbReference type="SAM" id="Phobius"/>
    </source>
</evidence>
<comment type="subcellular location">
    <subcellularLocation>
        <location evidence="1">Membrane</location>
        <topology evidence="1">Multi-pass membrane protein</topology>
    </subcellularLocation>
</comment>
<gene>
    <name evidence="8" type="ORF">FN846DRAFT_782582</name>
</gene>
<dbReference type="AlphaFoldDB" id="A0A5J5EPU6"/>
<feature type="transmembrane region" description="Helical" evidence="5">
    <location>
        <begin position="596"/>
        <end position="616"/>
    </location>
</feature>
<keyword evidence="4 5" id="KW-0472">Membrane</keyword>
<evidence type="ECO:0000256" key="4">
    <source>
        <dbReference type="ARBA" id="ARBA00023136"/>
    </source>
</evidence>
<name>A0A5J5EPU6_9PEZI</name>
<feature type="transmembrane region" description="Helical" evidence="5">
    <location>
        <begin position="568"/>
        <end position="587"/>
    </location>
</feature>
<dbReference type="InterPro" id="IPR049456">
    <property type="entry name" value="Anoctamin_N_fung"/>
</dbReference>
<reference evidence="8 9" key="1">
    <citation type="submission" date="2019-09" db="EMBL/GenBank/DDBJ databases">
        <title>Draft genome of the ectomycorrhizal ascomycete Sphaerosporella brunnea.</title>
        <authorList>
            <consortium name="DOE Joint Genome Institute"/>
            <person name="Benucci G.M."/>
            <person name="Marozzi G."/>
            <person name="Antonielli L."/>
            <person name="Sanchez S."/>
            <person name="Marco P."/>
            <person name="Wang X."/>
            <person name="Falini L.B."/>
            <person name="Barry K."/>
            <person name="Haridas S."/>
            <person name="Lipzen A."/>
            <person name="Labutti K."/>
            <person name="Grigoriev I.V."/>
            <person name="Murat C."/>
            <person name="Martin F."/>
            <person name="Albertini E."/>
            <person name="Donnini D."/>
            <person name="Bonito G."/>
        </authorList>
    </citation>
    <scope>NUCLEOTIDE SEQUENCE [LARGE SCALE GENOMIC DNA]</scope>
    <source>
        <strain evidence="8 9">Sb_GMNB300</strain>
    </source>
</reference>
<feature type="transmembrane region" description="Helical" evidence="5">
    <location>
        <begin position="291"/>
        <end position="311"/>
    </location>
</feature>
<evidence type="ECO:0000313" key="9">
    <source>
        <dbReference type="Proteomes" id="UP000326924"/>
    </source>
</evidence>
<keyword evidence="9" id="KW-1185">Reference proteome</keyword>
<dbReference type="InParanoid" id="A0A5J5EPU6"/>
<dbReference type="InterPro" id="IPR007632">
    <property type="entry name" value="Anoctamin"/>
</dbReference>